<dbReference type="Gene3D" id="3.40.50.1580">
    <property type="entry name" value="Nucleoside phosphorylase domain"/>
    <property type="match status" value="1"/>
</dbReference>
<accession>A0A1X7NH65</accession>
<proteinExistence type="predicted"/>
<dbReference type="RefSeq" id="WP_085463818.1">
    <property type="nucleotide sequence ID" value="NZ_FXBL01000004.1"/>
</dbReference>
<dbReference type="Proteomes" id="UP000193083">
    <property type="component" value="Unassembled WGS sequence"/>
</dbReference>
<keyword evidence="3" id="KW-1185">Reference proteome</keyword>
<dbReference type="InterPro" id="IPR000845">
    <property type="entry name" value="Nucleoside_phosphorylase_d"/>
</dbReference>
<dbReference type="GO" id="GO:0009116">
    <property type="term" value="P:nucleoside metabolic process"/>
    <property type="evidence" value="ECO:0007669"/>
    <property type="project" value="InterPro"/>
</dbReference>
<evidence type="ECO:0000313" key="2">
    <source>
        <dbReference type="EMBL" id="SMH36427.1"/>
    </source>
</evidence>
<reference evidence="3" key="1">
    <citation type="submission" date="2017-04" db="EMBL/GenBank/DDBJ databases">
        <authorList>
            <person name="Varghese N."/>
            <person name="Submissions S."/>
        </authorList>
    </citation>
    <scope>NUCLEOTIDE SEQUENCE [LARGE SCALE GENOMIC DNA]</scope>
    <source>
        <strain evidence="3">B5P</strain>
    </source>
</reference>
<dbReference type="GO" id="GO:0003824">
    <property type="term" value="F:catalytic activity"/>
    <property type="evidence" value="ECO:0007669"/>
    <property type="project" value="InterPro"/>
</dbReference>
<dbReference type="SUPFAM" id="SSF53167">
    <property type="entry name" value="Purine and uridine phosphorylases"/>
    <property type="match status" value="1"/>
</dbReference>
<protein>
    <submittedName>
        <fullName evidence="2">Uridine phosphorylase</fullName>
    </submittedName>
</protein>
<dbReference type="GO" id="GO:0005829">
    <property type="term" value="C:cytosol"/>
    <property type="evidence" value="ECO:0007669"/>
    <property type="project" value="TreeGrafter"/>
</dbReference>
<name>A0A1X7NH65_9HYPH</name>
<sequence length="276" mass="29100">MTSSSTGPNATIGDQRRLNLLSEIALPPYVLMPGDPDRVDVMASQWEDATVVALPRGYKAASGTYRGVRIGAISTSIGAPSLESIFTDLARLGVHSFIRVGTCGTLWADIEPGSLIVNDAAVRLDGTTNFYARAEFPAVASFEATLALSDAANALGHAYRVGTGCTAGSFLTGQGRPGYNDFLSPHSQTIVEEMANLGVLNFEMETASLLTFARIFRLRAGSVCSVIANRRTGVWGDNGGIEKACLTGAEALWRLATWDGARGGERPLVASDITPA</sequence>
<evidence type="ECO:0000259" key="1">
    <source>
        <dbReference type="Pfam" id="PF01048"/>
    </source>
</evidence>
<dbReference type="Pfam" id="PF01048">
    <property type="entry name" value="PNP_UDP_1"/>
    <property type="match status" value="1"/>
</dbReference>
<feature type="domain" description="Nucleoside phosphorylase" evidence="1">
    <location>
        <begin position="29"/>
        <end position="228"/>
    </location>
</feature>
<evidence type="ECO:0000313" key="3">
    <source>
        <dbReference type="Proteomes" id="UP000193083"/>
    </source>
</evidence>
<dbReference type="CDD" id="cd17767">
    <property type="entry name" value="UP_EcUdp-like"/>
    <property type="match status" value="1"/>
</dbReference>
<dbReference type="AlphaFoldDB" id="A0A1X7NH65"/>
<dbReference type="OrthoDB" id="9782889at2"/>
<dbReference type="InterPro" id="IPR035994">
    <property type="entry name" value="Nucleoside_phosphorylase_sf"/>
</dbReference>
<organism evidence="2 3">
    <name type="scientific">Mesorhizobium australicum</name>
    <dbReference type="NCBI Taxonomy" id="536018"/>
    <lineage>
        <taxon>Bacteria</taxon>
        <taxon>Pseudomonadati</taxon>
        <taxon>Pseudomonadota</taxon>
        <taxon>Alphaproteobacteria</taxon>
        <taxon>Hyphomicrobiales</taxon>
        <taxon>Phyllobacteriaceae</taxon>
        <taxon>Mesorhizobium</taxon>
    </lineage>
</organism>
<gene>
    <name evidence="2" type="ORF">SAMN02982922_1750</name>
</gene>
<dbReference type="EMBL" id="FXBL01000004">
    <property type="protein sequence ID" value="SMH36427.1"/>
    <property type="molecule type" value="Genomic_DNA"/>
</dbReference>
<dbReference type="PANTHER" id="PTHR43691:SF13">
    <property type="entry name" value="URIDINE PHOSPHORYLASE"/>
    <property type="match status" value="1"/>
</dbReference>
<dbReference type="PANTHER" id="PTHR43691">
    <property type="entry name" value="URIDINE PHOSPHORYLASE"/>
    <property type="match status" value="1"/>
</dbReference>